<dbReference type="Proteomes" id="UP000007115">
    <property type="component" value="Unassembled WGS sequence"/>
</dbReference>
<evidence type="ECO:0000313" key="5">
    <source>
        <dbReference type="Proteomes" id="UP000007115"/>
    </source>
</evidence>
<feature type="compositionally biased region" description="Acidic residues" evidence="2">
    <location>
        <begin position="508"/>
        <end position="525"/>
    </location>
</feature>
<feature type="region of interest" description="Disordered" evidence="2">
    <location>
        <begin position="144"/>
        <end position="384"/>
    </location>
</feature>
<feature type="region of interest" description="Disordered" evidence="2">
    <location>
        <begin position="441"/>
        <end position="525"/>
    </location>
</feature>
<comment type="subunit">
    <text evidence="1">Component of the NuA4 histone acetyltransferase complex.</text>
</comment>
<dbReference type="SUPFAM" id="SSF54160">
    <property type="entry name" value="Chromo domain-like"/>
    <property type="match status" value="1"/>
</dbReference>
<dbReference type="EMBL" id="ABDF02000087">
    <property type="protein sequence ID" value="EHK18095.1"/>
    <property type="molecule type" value="Genomic_DNA"/>
</dbReference>
<evidence type="ECO:0000256" key="2">
    <source>
        <dbReference type="SAM" id="MobiDB-lite"/>
    </source>
</evidence>
<dbReference type="VEuPathDB" id="FungiDB:TRIVIDRAFT_44895"/>
<dbReference type="CDD" id="cd00024">
    <property type="entry name" value="CD_CSD"/>
    <property type="match status" value="1"/>
</dbReference>
<dbReference type="OMA" id="TYIVAWH"/>
<evidence type="ECO:0000259" key="3">
    <source>
        <dbReference type="Pfam" id="PF00385"/>
    </source>
</evidence>
<reference evidence="4 5" key="1">
    <citation type="journal article" date="2011" name="Genome Biol.">
        <title>Comparative genome sequence analysis underscores mycoparasitism as the ancestral life style of Trichoderma.</title>
        <authorList>
            <person name="Kubicek C.P."/>
            <person name="Herrera-Estrella A."/>
            <person name="Seidl-Seiboth V."/>
            <person name="Martinez D.A."/>
            <person name="Druzhinina I.S."/>
            <person name="Thon M."/>
            <person name="Zeilinger S."/>
            <person name="Casas-Flores S."/>
            <person name="Horwitz B.A."/>
            <person name="Mukherjee P.K."/>
            <person name="Mukherjee M."/>
            <person name="Kredics L."/>
            <person name="Alcaraz L.D."/>
            <person name="Aerts A."/>
            <person name="Antal Z."/>
            <person name="Atanasova L."/>
            <person name="Cervantes-Badillo M.G."/>
            <person name="Challacombe J."/>
            <person name="Chertkov O."/>
            <person name="McCluskey K."/>
            <person name="Coulpier F."/>
            <person name="Deshpande N."/>
            <person name="von Doehren H."/>
            <person name="Ebbole D.J."/>
            <person name="Esquivel-Naranjo E.U."/>
            <person name="Fekete E."/>
            <person name="Flipphi M."/>
            <person name="Glaser F."/>
            <person name="Gomez-Rodriguez E.Y."/>
            <person name="Gruber S."/>
            <person name="Han C."/>
            <person name="Henrissat B."/>
            <person name="Hermosa R."/>
            <person name="Hernandez-Onate M."/>
            <person name="Karaffa L."/>
            <person name="Kosti I."/>
            <person name="Le Crom S."/>
            <person name="Lindquist E."/>
            <person name="Lucas S."/>
            <person name="Luebeck M."/>
            <person name="Luebeck P.S."/>
            <person name="Margeot A."/>
            <person name="Metz B."/>
            <person name="Misra M."/>
            <person name="Nevalainen H."/>
            <person name="Omann M."/>
            <person name="Packer N."/>
            <person name="Perrone G."/>
            <person name="Uresti-Rivera E.E."/>
            <person name="Salamov A."/>
            <person name="Schmoll M."/>
            <person name="Seiboth B."/>
            <person name="Shapiro H."/>
            <person name="Sukno S."/>
            <person name="Tamayo-Ramos J.A."/>
            <person name="Tisch D."/>
            <person name="Wiest A."/>
            <person name="Wilkinson H.H."/>
            <person name="Zhang M."/>
            <person name="Coutinho P.M."/>
            <person name="Kenerley C.M."/>
            <person name="Monte E."/>
            <person name="Baker S.E."/>
            <person name="Grigoriev I.V."/>
        </authorList>
    </citation>
    <scope>NUCLEOTIDE SEQUENCE [LARGE SCALE GENOMIC DNA]</scope>
    <source>
        <strain evidence="5">Gv29-8 / FGSC 10586</strain>
    </source>
</reference>
<name>G9N5Q3_HYPVG</name>
<protein>
    <recommendedName>
        <fullName evidence="3">Chromo domain-containing protein</fullName>
    </recommendedName>
</protein>
<dbReference type="InParanoid" id="G9N5Q3"/>
<dbReference type="STRING" id="413071.G9N5Q3"/>
<sequence>MRFDPEFRDRRLAGRGIAPLSRPADPKRKPSLESPSTRSRIVIPLASKPADYVPGSGPPVQPISLLLPGDSTAYIIERLLLPSPGLAPNGRPLPKRMMYLIGWPDLPAASKLVPAMQVLDYVSPRTLEDFEARLEQDLDDEKEKLEAERKSDLVAPQKKKKRGRPPAHSQIESAVVAEPETAAQAKSRHKKGAMSLSTPKKARLEEFEWLSDEEGSPSRQIAQEQFQSLHGYLPAEDEMSEDTESSLPSEPPQAMRDGLQATTIPTKPKKLLGPSILDSMMKSRKPAKLSSEERTSTKAQSLPQPTSSAKQTNQTQQELELSSFIPLAHIKRPKPQNVVVSEEEGKAVESNPTEAKPKKSRKRPRSEDGTPKSEPQGENDWVVERIEDVEYYEVDGRGLVRYFRVSWEGDWPPDQKKTWEPEENIPANLVRNFFKISKSRRKTLAESGTSKQANPAKGLSKPKQTGPKNGISKQSTHKQGSSKQSKLIWPGVDRKYRSVSEAFAGDQDSPEMMDEGYDGEEDELTGDGQDEFFVVTEGGEDELQSQSLWPTASTLSTALGVFQGFS</sequence>
<accession>G9N5Q3</accession>
<dbReference type="Gene3D" id="2.40.50.40">
    <property type="match status" value="1"/>
</dbReference>
<organism evidence="4 5">
    <name type="scientific">Hypocrea virens (strain Gv29-8 / FGSC 10586)</name>
    <name type="common">Gliocladium virens</name>
    <name type="synonym">Trichoderma virens</name>
    <dbReference type="NCBI Taxonomy" id="413071"/>
    <lineage>
        <taxon>Eukaryota</taxon>
        <taxon>Fungi</taxon>
        <taxon>Dikarya</taxon>
        <taxon>Ascomycota</taxon>
        <taxon>Pezizomycotina</taxon>
        <taxon>Sordariomycetes</taxon>
        <taxon>Hypocreomycetidae</taxon>
        <taxon>Hypocreales</taxon>
        <taxon>Hypocreaceae</taxon>
        <taxon>Trichoderma</taxon>
    </lineage>
</organism>
<feature type="compositionally biased region" description="Polar residues" evidence="2">
    <location>
        <begin position="217"/>
        <end position="228"/>
    </location>
</feature>
<dbReference type="AlphaFoldDB" id="G9N5Q3"/>
<feature type="region of interest" description="Disordered" evidence="2">
    <location>
        <begin position="1"/>
        <end position="40"/>
    </location>
</feature>
<dbReference type="HOGENOM" id="CLU_030426_0_0_1"/>
<proteinExistence type="predicted"/>
<evidence type="ECO:0000256" key="1">
    <source>
        <dbReference type="ARBA" id="ARBA00011353"/>
    </source>
</evidence>
<dbReference type="InterPro" id="IPR016197">
    <property type="entry name" value="Chromo-like_dom_sf"/>
</dbReference>
<keyword evidence="5" id="KW-1185">Reference proteome</keyword>
<evidence type="ECO:0000313" key="4">
    <source>
        <dbReference type="EMBL" id="EHK18095.1"/>
    </source>
</evidence>
<gene>
    <name evidence="4" type="ORF">TRIVIDRAFT_44895</name>
</gene>
<feature type="compositionally biased region" description="Basic and acidic residues" evidence="2">
    <location>
        <begin position="1"/>
        <end position="12"/>
    </location>
</feature>
<feature type="compositionally biased region" description="Acidic residues" evidence="2">
    <location>
        <begin position="235"/>
        <end position="244"/>
    </location>
</feature>
<feature type="compositionally biased region" description="Polar residues" evidence="2">
    <location>
        <begin position="462"/>
        <end position="485"/>
    </location>
</feature>
<comment type="caution">
    <text evidence="4">The sequence shown here is derived from an EMBL/GenBank/DDBJ whole genome shotgun (WGS) entry which is preliminary data.</text>
</comment>
<dbReference type="RefSeq" id="XP_013952293.1">
    <property type="nucleotide sequence ID" value="XM_014096818.1"/>
</dbReference>
<dbReference type="eggNOG" id="ENOG502RA4K">
    <property type="taxonomic scope" value="Eukaryota"/>
</dbReference>
<feature type="compositionally biased region" description="Polar residues" evidence="2">
    <location>
        <begin position="297"/>
        <end position="320"/>
    </location>
</feature>
<dbReference type="InterPro" id="IPR023780">
    <property type="entry name" value="Chromo_domain"/>
</dbReference>
<feature type="domain" description="Chromo" evidence="3">
    <location>
        <begin position="381"/>
        <end position="435"/>
    </location>
</feature>
<dbReference type="Pfam" id="PF00385">
    <property type="entry name" value="Chromo"/>
    <property type="match status" value="1"/>
</dbReference>
<dbReference type="GeneID" id="25794357"/>
<dbReference type="OrthoDB" id="3543857at2759"/>